<reference evidence="2" key="1">
    <citation type="submission" date="2022-11" db="UniProtKB">
        <authorList>
            <consortium name="WormBaseParasite"/>
        </authorList>
    </citation>
    <scope>IDENTIFICATION</scope>
</reference>
<protein>
    <submittedName>
        <fullName evidence="2">Uncharacterized protein</fullName>
    </submittedName>
</protein>
<evidence type="ECO:0000313" key="2">
    <source>
        <dbReference type="WBParaSite" id="PEQ_0000214701-mRNA-1"/>
    </source>
</evidence>
<dbReference type="AlphaFoldDB" id="A0A914RJX7"/>
<name>A0A914RJX7_PAREQ</name>
<evidence type="ECO:0000313" key="1">
    <source>
        <dbReference type="Proteomes" id="UP000887564"/>
    </source>
</evidence>
<dbReference type="Proteomes" id="UP000887564">
    <property type="component" value="Unplaced"/>
</dbReference>
<dbReference type="WBParaSite" id="PEQ_0000214701-mRNA-1">
    <property type="protein sequence ID" value="PEQ_0000214701-mRNA-1"/>
    <property type="gene ID" value="PEQ_0000214701"/>
</dbReference>
<keyword evidence="1" id="KW-1185">Reference proteome</keyword>
<proteinExistence type="predicted"/>
<sequence>LFPFFFFSFESNFTDFDNLSQLFELSILHIADIPSLLIRLCGVLLRYGQTADGDADIWGQMAATNMKAQKLVVFLWYLIERGLVQESLVDF</sequence>
<organism evidence="1 2">
    <name type="scientific">Parascaris equorum</name>
    <name type="common">Equine roundworm</name>
    <dbReference type="NCBI Taxonomy" id="6256"/>
    <lineage>
        <taxon>Eukaryota</taxon>
        <taxon>Metazoa</taxon>
        <taxon>Ecdysozoa</taxon>
        <taxon>Nematoda</taxon>
        <taxon>Chromadorea</taxon>
        <taxon>Rhabditida</taxon>
        <taxon>Spirurina</taxon>
        <taxon>Ascaridomorpha</taxon>
        <taxon>Ascaridoidea</taxon>
        <taxon>Ascarididae</taxon>
        <taxon>Parascaris</taxon>
    </lineage>
</organism>
<accession>A0A914RJX7</accession>